<dbReference type="RefSeq" id="WP_345470645.1">
    <property type="nucleotide sequence ID" value="NZ_CP125942.1"/>
</dbReference>
<feature type="transmembrane region" description="Helical" evidence="8">
    <location>
        <begin position="223"/>
        <end position="243"/>
    </location>
</feature>
<dbReference type="Proteomes" id="UP001486888">
    <property type="component" value="Chromosome"/>
</dbReference>
<keyword evidence="3" id="KW-0813">Transport</keyword>
<feature type="transmembrane region" description="Helical" evidence="8">
    <location>
        <begin position="156"/>
        <end position="177"/>
    </location>
</feature>
<dbReference type="Pfam" id="PF03595">
    <property type="entry name" value="SLAC1"/>
    <property type="match status" value="1"/>
</dbReference>
<dbReference type="EMBL" id="CP125942">
    <property type="protein sequence ID" value="XAO45266.1"/>
    <property type="molecule type" value="Genomic_DNA"/>
</dbReference>
<reference evidence="9 10" key="1">
    <citation type="submission" date="2023-05" db="EMBL/GenBank/DDBJ databases">
        <title>Glutamicibacter sp. B1, complete genome.</title>
        <authorList>
            <person name="Long Y.H."/>
            <person name="Fang T."/>
            <person name="Li X.Y."/>
        </authorList>
    </citation>
    <scope>NUCLEOTIDE SEQUENCE [LARGE SCALE GENOMIC DNA]</scope>
    <source>
        <strain evidence="9 10">B1</strain>
    </source>
</reference>
<feature type="transmembrane region" description="Helical" evidence="8">
    <location>
        <begin position="183"/>
        <end position="211"/>
    </location>
</feature>
<evidence type="ECO:0000256" key="6">
    <source>
        <dbReference type="ARBA" id="ARBA00022989"/>
    </source>
</evidence>
<keyword evidence="4" id="KW-1003">Cell membrane</keyword>
<keyword evidence="10" id="KW-1185">Reference proteome</keyword>
<feature type="transmembrane region" description="Helical" evidence="8">
    <location>
        <begin position="21"/>
        <end position="44"/>
    </location>
</feature>
<comment type="subcellular location">
    <subcellularLocation>
        <location evidence="1">Cell membrane</location>
        <topology evidence="1">Multi-pass membrane protein</topology>
    </subcellularLocation>
</comment>
<dbReference type="InterPro" id="IPR051629">
    <property type="entry name" value="Sulfite_efflux_TDT"/>
</dbReference>
<evidence type="ECO:0000256" key="3">
    <source>
        <dbReference type="ARBA" id="ARBA00022448"/>
    </source>
</evidence>
<dbReference type="PANTHER" id="PTHR31686">
    <property type="match status" value="1"/>
</dbReference>
<dbReference type="GO" id="GO:0005886">
    <property type="term" value="C:plasma membrane"/>
    <property type="evidence" value="ECO:0007669"/>
    <property type="project" value="UniProtKB-SubCell"/>
</dbReference>
<comment type="similarity">
    <text evidence="2">Belongs to the tellurite-resistance/dicarboxylate transporter (TDT) family.</text>
</comment>
<dbReference type="CDD" id="cd09319">
    <property type="entry name" value="TDT_like_1"/>
    <property type="match status" value="1"/>
</dbReference>
<dbReference type="KEGG" id="gey:QMQ05_13025"/>
<feature type="transmembrane region" description="Helical" evidence="8">
    <location>
        <begin position="331"/>
        <end position="353"/>
    </location>
</feature>
<feature type="transmembrane region" description="Helical" evidence="8">
    <location>
        <begin position="50"/>
        <end position="70"/>
    </location>
</feature>
<keyword evidence="6 8" id="KW-1133">Transmembrane helix</keyword>
<feature type="transmembrane region" description="Helical" evidence="8">
    <location>
        <begin position="114"/>
        <end position="135"/>
    </location>
</feature>
<organism evidence="9 10">
    <name type="scientific">Glutamicibacter ectropisis</name>
    <dbReference type="NCBI Taxonomy" id="3046593"/>
    <lineage>
        <taxon>Bacteria</taxon>
        <taxon>Bacillati</taxon>
        <taxon>Actinomycetota</taxon>
        <taxon>Actinomycetes</taxon>
        <taxon>Micrococcales</taxon>
        <taxon>Micrococcaceae</taxon>
        <taxon>Glutamicibacter</taxon>
    </lineage>
</organism>
<dbReference type="AlphaFoldDB" id="A0AAU6WBA4"/>
<protein>
    <submittedName>
        <fullName evidence="9">Tellurite resistance/C4-dicarboxylate transporter family protein</fullName>
    </submittedName>
</protein>
<dbReference type="Gene3D" id="1.50.10.150">
    <property type="entry name" value="Voltage-dependent anion channel"/>
    <property type="match status" value="1"/>
</dbReference>
<feature type="transmembrane region" description="Helical" evidence="8">
    <location>
        <begin position="255"/>
        <end position="278"/>
    </location>
</feature>
<evidence type="ECO:0000256" key="7">
    <source>
        <dbReference type="ARBA" id="ARBA00023136"/>
    </source>
</evidence>
<evidence type="ECO:0000256" key="4">
    <source>
        <dbReference type="ARBA" id="ARBA00022475"/>
    </source>
</evidence>
<evidence type="ECO:0000313" key="9">
    <source>
        <dbReference type="EMBL" id="XAO45266.1"/>
    </source>
</evidence>
<evidence type="ECO:0000256" key="5">
    <source>
        <dbReference type="ARBA" id="ARBA00022692"/>
    </source>
</evidence>
<feature type="transmembrane region" description="Helical" evidence="8">
    <location>
        <begin position="290"/>
        <end position="311"/>
    </location>
</feature>
<proteinExistence type="inferred from homology"/>
<dbReference type="PANTHER" id="PTHR31686:SF1">
    <property type="entry name" value="SULFITE EFFLUX PUMP SSU1"/>
    <property type="match status" value="1"/>
</dbReference>
<evidence type="ECO:0000256" key="2">
    <source>
        <dbReference type="ARBA" id="ARBA00008566"/>
    </source>
</evidence>
<accession>A0AAU6WBA4</accession>
<feature type="transmembrane region" description="Helical" evidence="8">
    <location>
        <begin position="91"/>
        <end position="108"/>
    </location>
</feature>
<name>A0AAU6WBA4_9MICC</name>
<keyword evidence="5 8" id="KW-0812">Transmembrane</keyword>
<dbReference type="InterPro" id="IPR038665">
    <property type="entry name" value="Voltage-dep_anion_channel_sf"/>
</dbReference>
<sequence length="359" mass="39485">MDDWQTQQEPATSRPRVFRDVLENLSPGYFALTMGTGIVSIGLHEAGWDLLSSILLVIAALSYLVLWVLYIWRAIAFSQIMKAELRRPEMAFGYFTVVAGTDVLAVRLDAEGYSALSMVLVALAAVLWFIFGYVLPWQVFLTRDGKPIQSRVNGTWFIWAVASQSLAIGLSVVQSHLPQGQSLIGLLAVLSWSVGVALYAGIAMLVMLRILHFGMTPKEFEPPYWVTMGAMAIAVVAGSKIVGMESTPMVDATRALIAGTVAAFWSYCLWLIPFLVGAGVWRHFVHRVPVAYTPALWSIVFPVGMFAVASINLGRVDSLPIVESIGHGTLIAAVLVWAVVFIAMIRHYVLLVWRSRTRG</sequence>
<evidence type="ECO:0000256" key="8">
    <source>
        <dbReference type="SAM" id="Phobius"/>
    </source>
</evidence>
<evidence type="ECO:0000313" key="10">
    <source>
        <dbReference type="Proteomes" id="UP001486888"/>
    </source>
</evidence>
<gene>
    <name evidence="9" type="ORF">QMQ05_13025</name>
</gene>
<evidence type="ECO:0000256" key="1">
    <source>
        <dbReference type="ARBA" id="ARBA00004651"/>
    </source>
</evidence>
<dbReference type="InterPro" id="IPR004695">
    <property type="entry name" value="SLAC1/Mae1/Ssu1/TehA"/>
</dbReference>
<dbReference type="GO" id="GO:0000319">
    <property type="term" value="F:sulfite transmembrane transporter activity"/>
    <property type="evidence" value="ECO:0007669"/>
    <property type="project" value="TreeGrafter"/>
</dbReference>
<keyword evidence="7 8" id="KW-0472">Membrane</keyword>